<dbReference type="EMBL" id="AGUE01000108">
    <property type="protein sequence ID" value="EHK99693.1"/>
    <property type="molecule type" value="Genomic_DNA"/>
</dbReference>
<evidence type="ECO:0000256" key="2">
    <source>
        <dbReference type="ARBA" id="ARBA00023128"/>
    </source>
</evidence>
<protein>
    <submittedName>
        <fullName evidence="5">Uncharacterized protein</fullName>
    </submittedName>
</protein>
<reference evidence="5 6" key="1">
    <citation type="journal article" date="2012" name="Eukaryot. Cell">
        <title>Genome sequence of the fungus Glarea lozoyensis: the first genome sequence of a species from the Helotiaceae family.</title>
        <authorList>
            <person name="Youssar L."/>
            <person name="Gruening B.A."/>
            <person name="Erxleben A."/>
            <person name="Guenther S."/>
            <person name="Huettel W."/>
        </authorList>
    </citation>
    <scope>NUCLEOTIDE SEQUENCE [LARGE SCALE GENOMIC DNA]</scope>
    <source>
        <strain evidence="6">ATCC 74030 / MF5533</strain>
    </source>
</reference>
<dbReference type="Proteomes" id="UP000005446">
    <property type="component" value="Unassembled WGS sequence"/>
</dbReference>
<dbReference type="Pfam" id="PF11022">
    <property type="entry name" value="ATP19"/>
    <property type="match status" value="1"/>
</dbReference>
<gene>
    <name evidence="5" type="ORF">M7I_4369</name>
</gene>
<comment type="caution">
    <text evidence="5">The sequence shown here is derived from an EMBL/GenBank/DDBJ whole genome shotgun (WGS) entry which is preliminary data.</text>
</comment>
<evidence type="ECO:0000256" key="3">
    <source>
        <dbReference type="ARBA" id="ARBA00023136"/>
    </source>
</evidence>
<keyword evidence="2" id="KW-0496">Mitochondrion</keyword>
<keyword evidence="3" id="KW-0472">Membrane</keyword>
<dbReference type="PANTHER" id="PTHR28074:SF1">
    <property type="entry name" value="ATP SYNTHASE SUBUNIT K, MITOCHONDRIAL"/>
    <property type="match status" value="1"/>
</dbReference>
<dbReference type="InParanoid" id="H0EP04"/>
<dbReference type="OrthoDB" id="2094445at2759"/>
<dbReference type="HOGENOM" id="CLU_172736_1_0_1"/>
<evidence type="ECO:0000256" key="1">
    <source>
        <dbReference type="ARBA" id="ARBA00004325"/>
    </source>
</evidence>
<proteinExistence type="predicted"/>
<comment type="subcellular location">
    <subcellularLocation>
        <location evidence="1">Mitochondrion membrane</location>
    </subcellularLocation>
</comment>
<keyword evidence="6" id="KW-1185">Reference proteome</keyword>
<evidence type="ECO:0000313" key="6">
    <source>
        <dbReference type="Proteomes" id="UP000005446"/>
    </source>
</evidence>
<name>H0EP04_GLAL7</name>
<sequence length="98" mass="10352">MVQMYTIAGRQIGSHYVRRPYPEAPESWSALAMGVLATLTAGIMSFTGGSKVQKAQGPPINASSGDEEKFIKDFLAKADSDGKKGGNNVSMDKGDAGR</sequence>
<dbReference type="GO" id="GO:0015986">
    <property type="term" value="P:proton motive force-driven ATP synthesis"/>
    <property type="evidence" value="ECO:0007669"/>
    <property type="project" value="TreeGrafter"/>
</dbReference>
<evidence type="ECO:0000313" key="5">
    <source>
        <dbReference type="EMBL" id="EHK99693.1"/>
    </source>
</evidence>
<feature type="region of interest" description="Disordered" evidence="4">
    <location>
        <begin position="77"/>
        <end position="98"/>
    </location>
</feature>
<evidence type="ECO:0000256" key="4">
    <source>
        <dbReference type="SAM" id="MobiDB-lite"/>
    </source>
</evidence>
<dbReference type="AlphaFoldDB" id="H0EP04"/>
<organism evidence="5 6">
    <name type="scientific">Glarea lozoyensis (strain ATCC 74030 / MF5533)</name>
    <dbReference type="NCBI Taxonomy" id="1104152"/>
    <lineage>
        <taxon>Eukaryota</taxon>
        <taxon>Fungi</taxon>
        <taxon>Dikarya</taxon>
        <taxon>Ascomycota</taxon>
        <taxon>Pezizomycotina</taxon>
        <taxon>Leotiomycetes</taxon>
        <taxon>Helotiales</taxon>
        <taxon>Helotiaceae</taxon>
        <taxon>Glarea</taxon>
    </lineage>
</organism>
<dbReference type="GO" id="GO:0031966">
    <property type="term" value="C:mitochondrial membrane"/>
    <property type="evidence" value="ECO:0007669"/>
    <property type="project" value="UniProtKB-SubCell"/>
</dbReference>
<dbReference type="InterPro" id="IPR021278">
    <property type="entry name" value="ATP19"/>
</dbReference>
<accession>H0EP04</accession>
<dbReference type="PANTHER" id="PTHR28074">
    <property type="entry name" value="ATP SYNTHASE SUBUNIT K, MITOCHONDRIAL"/>
    <property type="match status" value="1"/>
</dbReference>